<keyword evidence="6" id="KW-0472">Membrane</keyword>
<evidence type="ECO:0000256" key="2">
    <source>
        <dbReference type="ARBA" id="ARBA00022448"/>
    </source>
</evidence>
<dbReference type="PANTHER" id="PTHR43166:SF35">
    <property type="entry name" value="L-CYSTINE IMPORT ATP-BINDING PROTEIN TCYN"/>
    <property type="match status" value="1"/>
</dbReference>
<proteinExistence type="predicted"/>
<dbReference type="Pfam" id="PF00005">
    <property type="entry name" value="ABC_tran"/>
    <property type="match status" value="1"/>
</dbReference>
<dbReference type="InterPro" id="IPR017871">
    <property type="entry name" value="ABC_transporter-like_CS"/>
</dbReference>
<dbReference type="PATRIC" id="fig|1423806.3.peg.2374"/>
<dbReference type="InterPro" id="IPR050086">
    <property type="entry name" value="MetN_ABC_transporter-like"/>
</dbReference>
<evidence type="ECO:0000256" key="6">
    <source>
        <dbReference type="ARBA" id="ARBA00023136"/>
    </source>
</evidence>
<keyword evidence="2" id="KW-0813">Transport</keyword>
<keyword evidence="3" id="KW-1003">Cell membrane</keyword>
<evidence type="ECO:0000313" key="8">
    <source>
        <dbReference type="EMBL" id="KRN07371.1"/>
    </source>
</evidence>
<keyword evidence="4" id="KW-0547">Nucleotide-binding</keyword>
<dbReference type="GO" id="GO:0016887">
    <property type="term" value="F:ATP hydrolysis activity"/>
    <property type="evidence" value="ECO:0007669"/>
    <property type="project" value="InterPro"/>
</dbReference>
<evidence type="ECO:0000313" key="9">
    <source>
        <dbReference type="Proteomes" id="UP000050961"/>
    </source>
</evidence>
<dbReference type="Proteomes" id="UP000050961">
    <property type="component" value="Unassembled WGS sequence"/>
</dbReference>
<dbReference type="AlphaFoldDB" id="A0A0R2DWF8"/>
<dbReference type="STRING" id="1423806.FD15_GL002318"/>
<gene>
    <name evidence="8" type="ORF">FD15_GL002318</name>
</gene>
<evidence type="ECO:0000256" key="3">
    <source>
        <dbReference type="ARBA" id="ARBA00022475"/>
    </source>
</evidence>
<evidence type="ECO:0000256" key="5">
    <source>
        <dbReference type="ARBA" id="ARBA00022840"/>
    </source>
</evidence>
<dbReference type="PROSITE" id="PS50893">
    <property type="entry name" value="ABC_TRANSPORTER_2"/>
    <property type="match status" value="1"/>
</dbReference>
<evidence type="ECO:0000256" key="1">
    <source>
        <dbReference type="ARBA" id="ARBA00004202"/>
    </source>
</evidence>
<evidence type="ECO:0000256" key="4">
    <source>
        <dbReference type="ARBA" id="ARBA00022741"/>
    </source>
</evidence>
<organism evidence="8 9">
    <name type="scientific">Liquorilactobacillus sucicola DSM 21376 = JCM 15457</name>
    <dbReference type="NCBI Taxonomy" id="1423806"/>
    <lineage>
        <taxon>Bacteria</taxon>
        <taxon>Bacillati</taxon>
        <taxon>Bacillota</taxon>
        <taxon>Bacilli</taxon>
        <taxon>Lactobacillales</taxon>
        <taxon>Lactobacillaceae</taxon>
        <taxon>Liquorilactobacillus</taxon>
    </lineage>
</organism>
<dbReference type="GO" id="GO:0015424">
    <property type="term" value="F:ABC-type amino acid transporter activity"/>
    <property type="evidence" value="ECO:0007669"/>
    <property type="project" value="InterPro"/>
</dbReference>
<keyword evidence="9" id="KW-1185">Reference proteome</keyword>
<name>A0A0R2DWF8_9LACO</name>
<dbReference type="SUPFAM" id="SSF52540">
    <property type="entry name" value="P-loop containing nucleoside triphosphate hydrolases"/>
    <property type="match status" value="1"/>
</dbReference>
<accession>A0A0R2DWF8</accession>
<dbReference type="eggNOG" id="COG1126">
    <property type="taxonomic scope" value="Bacteria"/>
</dbReference>
<dbReference type="PIRSF" id="PIRSF039085">
    <property type="entry name" value="ABC_ATPase_HisP"/>
    <property type="match status" value="1"/>
</dbReference>
<dbReference type="PANTHER" id="PTHR43166">
    <property type="entry name" value="AMINO ACID IMPORT ATP-BINDING PROTEIN"/>
    <property type="match status" value="1"/>
</dbReference>
<reference evidence="8 9" key="1">
    <citation type="journal article" date="2015" name="Genome Announc.">
        <title>Expanding the biotechnology potential of lactobacilli through comparative genomics of 213 strains and associated genera.</title>
        <authorList>
            <person name="Sun Z."/>
            <person name="Harris H.M."/>
            <person name="McCann A."/>
            <person name="Guo C."/>
            <person name="Argimon S."/>
            <person name="Zhang W."/>
            <person name="Yang X."/>
            <person name="Jeffery I.B."/>
            <person name="Cooney J.C."/>
            <person name="Kagawa T.F."/>
            <person name="Liu W."/>
            <person name="Song Y."/>
            <person name="Salvetti E."/>
            <person name="Wrobel A."/>
            <person name="Rasinkangas P."/>
            <person name="Parkhill J."/>
            <person name="Rea M.C."/>
            <person name="O'Sullivan O."/>
            <person name="Ritari J."/>
            <person name="Douillard F.P."/>
            <person name="Paul Ross R."/>
            <person name="Yang R."/>
            <person name="Briner A.E."/>
            <person name="Felis G.E."/>
            <person name="de Vos W.M."/>
            <person name="Barrangou R."/>
            <person name="Klaenhammer T.R."/>
            <person name="Caufield P.W."/>
            <person name="Cui Y."/>
            <person name="Zhang H."/>
            <person name="O'Toole P.W."/>
        </authorList>
    </citation>
    <scope>NUCLEOTIDE SEQUENCE [LARGE SCALE GENOMIC DNA]</scope>
    <source>
        <strain evidence="8 9">DSM 21376</strain>
    </source>
</reference>
<dbReference type="EMBL" id="AYZF01000004">
    <property type="protein sequence ID" value="KRN07371.1"/>
    <property type="molecule type" value="Genomic_DNA"/>
</dbReference>
<dbReference type="GO" id="GO:0005524">
    <property type="term" value="F:ATP binding"/>
    <property type="evidence" value="ECO:0007669"/>
    <property type="project" value="UniProtKB-KW"/>
</dbReference>
<comment type="subcellular location">
    <subcellularLocation>
        <location evidence="1">Cell membrane</location>
        <topology evidence="1">Peripheral membrane protein</topology>
    </subcellularLocation>
</comment>
<dbReference type="GO" id="GO:0005886">
    <property type="term" value="C:plasma membrane"/>
    <property type="evidence" value="ECO:0007669"/>
    <property type="project" value="UniProtKB-SubCell"/>
</dbReference>
<sequence length="245" mass="26608">MKDLSVNIGKKKILKHINLNIEEGTVTALVGPSGSGKTTLLRTLNLLQIPTAGSLKVGTTTAIAGKIDTKTIHDLRQNSAMVFQQFNLFKNLTALENVANPLIYTNLANKKEAHKTALKILKKIGLEEVITQYPATLSGGQQQRVSIARAVAVRPRVILFDEPTSALDPELVESVLQTIAGLAKENITMILVTHEMDFARQIADEAVFIENGEVLSKGPAKELLSGRTSPRIDSFINSLKRSAFA</sequence>
<dbReference type="Gene3D" id="3.40.50.300">
    <property type="entry name" value="P-loop containing nucleotide triphosphate hydrolases"/>
    <property type="match status" value="1"/>
</dbReference>
<dbReference type="InterPro" id="IPR003439">
    <property type="entry name" value="ABC_transporter-like_ATP-bd"/>
</dbReference>
<comment type="caution">
    <text evidence="8">The sequence shown here is derived from an EMBL/GenBank/DDBJ whole genome shotgun (WGS) entry which is preliminary data.</text>
</comment>
<dbReference type="SMART" id="SM00382">
    <property type="entry name" value="AAA"/>
    <property type="match status" value="1"/>
</dbReference>
<keyword evidence="5 8" id="KW-0067">ATP-binding</keyword>
<dbReference type="PROSITE" id="PS00211">
    <property type="entry name" value="ABC_TRANSPORTER_1"/>
    <property type="match status" value="1"/>
</dbReference>
<feature type="domain" description="ABC transporter" evidence="7">
    <location>
        <begin position="1"/>
        <end position="236"/>
    </location>
</feature>
<dbReference type="InterPro" id="IPR003593">
    <property type="entry name" value="AAA+_ATPase"/>
</dbReference>
<dbReference type="InterPro" id="IPR027417">
    <property type="entry name" value="P-loop_NTPase"/>
</dbReference>
<evidence type="ECO:0000259" key="7">
    <source>
        <dbReference type="PROSITE" id="PS50893"/>
    </source>
</evidence>
<protein>
    <submittedName>
        <fullName evidence="8">Glutamine ABC transporter, ATP-binding protein GlnQ</fullName>
    </submittedName>
</protein>
<dbReference type="InterPro" id="IPR030679">
    <property type="entry name" value="ABC_ATPase_HisP-typ"/>
</dbReference>